<dbReference type="PANTHER" id="PTHR36448:SF3">
    <property type="entry name" value="CUPIN TYPE-2 DOMAIN-CONTAINING PROTEIN"/>
    <property type="match status" value="1"/>
</dbReference>
<protein>
    <recommendedName>
        <fullName evidence="1">Cupin type-1 domain-containing protein</fullName>
    </recommendedName>
</protein>
<dbReference type="Proteomes" id="UP000799440">
    <property type="component" value="Unassembled WGS sequence"/>
</dbReference>
<gene>
    <name evidence="2" type="ORF">M011DRAFT_466091</name>
</gene>
<dbReference type="InterPro" id="IPR011051">
    <property type="entry name" value="RmlC_Cupin_sf"/>
</dbReference>
<evidence type="ECO:0000313" key="3">
    <source>
        <dbReference type="Proteomes" id="UP000799440"/>
    </source>
</evidence>
<dbReference type="AlphaFoldDB" id="A0A6A6VEB0"/>
<evidence type="ECO:0000313" key="2">
    <source>
        <dbReference type="EMBL" id="KAF2748962.1"/>
    </source>
</evidence>
<dbReference type="InterPro" id="IPR014710">
    <property type="entry name" value="RmlC-like_jellyroll"/>
</dbReference>
<dbReference type="CDD" id="cd02219">
    <property type="entry name" value="cupin_YjlB-like"/>
    <property type="match status" value="1"/>
</dbReference>
<name>A0A6A6VEB0_9PLEO</name>
<organism evidence="2 3">
    <name type="scientific">Sporormia fimetaria CBS 119925</name>
    <dbReference type="NCBI Taxonomy" id="1340428"/>
    <lineage>
        <taxon>Eukaryota</taxon>
        <taxon>Fungi</taxon>
        <taxon>Dikarya</taxon>
        <taxon>Ascomycota</taxon>
        <taxon>Pezizomycotina</taxon>
        <taxon>Dothideomycetes</taxon>
        <taxon>Pleosporomycetidae</taxon>
        <taxon>Pleosporales</taxon>
        <taxon>Sporormiaceae</taxon>
        <taxon>Sporormia</taxon>
    </lineage>
</organism>
<feature type="domain" description="Cupin type-1" evidence="1">
    <location>
        <begin position="65"/>
        <end position="130"/>
    </location>
</feature>
<sequence length="223" mass="24619">MTQTKTYHIPPTPLIPNSPHPILHYPGLLLPLIQSPSFTPLAIHTLFKSNDWHTQWIVRYDVTQPAHYHATTHEVMAVISGEGATIRIGVADLESESSNDNHEKGGIEIQAQLGDVFVVPAGVAHKTYNPVPESKGFEQLLRADGHLGSDEEAEKRLKGVRLDGGFMMMGAYPEGCDWDWGAPGEWKGREEEVWNVKVPERDPVLGSSGEGMVGLWRKGKGKL</sequence>
<proteinExistence type="predicted"/>
<dbReference type="InterPro" id="IPR006045">
    <property type="entry name" value="Cupin_1"/>
</dbReference>
<dbReference type="InterPro" id="IPR047121">
    <property type="entry name" value="YjiB-like"/>
</dbReference>
<accession>A0A6A6VEB0</accession>
<dbReference type="Gene3D" id="2.60.120.10">
    <property type="entry name" value="Jelly Rolls"/>
    <property type="match status" value="1"/>
</dbReference>
<dbReference type="SUPFAM" id="SSF51182">
    <property type="entry name" value="RmlC-like cupins"/>
    <property type="match status" value="1"/>
</dbReference>
<dbReference type="Pfam" id="PF00190">
    <property type="entry name" value="Cupin_1"/>
    <property type="match status" value="1"/>
</dbReference>
<dbReference type="OrthoDB" id="2446447at2759"/>
<dbReference type="EMBL" id="MU006567">
    <property type="protein sequence ID" value="KAF2748962.1"/>
    <property type="molecule type" value="Genomic_DNA"/>
</dbReference>
<dbReference type="PANTHER" id="PTHR36448">
    <property type="entry name" value="BLR7373 PROTEIN"/>
    <property type="match status" value="1"/>
</dbReference>
<keyword evidence="3" id="KW-1185">Reference proteome</keyword>
<evidence type="ECO:0000259" key="1">
    <source>
        <dbReference type="Pfam" id="PF00190"/>
    </source>
</evidence>
<reference evidence="2" key="1">
    <citation type="journal article" date="2020" name="Stud. Mycol.">
        <title>101 Dothideomycetes genomes: a test case for predicting lifestyles and emergence of pathogens.</title>
        <authorList>
            <person name="Haridas S."/>
            <person name="Albert R."/>
            <person name="Binder M."/>
            <person name="Bloem J."/>
            <person name="Labutti K."/>
            <person name="Salamov A."/>
            <person name="Andreopoulos B."/>
            <person name="Baker S."/>
            <person name="Barry K."/>
            <person name="Bills G."/>
            <person name="Bluhm B."/>
            <person name="Cannon C."/>
            <person name="Castanera R."/>
            <person name="Culley D."/>
            <person name="Daum C."/>
            <person name="Ezra D."/>
            <person name="Gonzalez J."/>
            <person name="Henrissat B."/>
            <person name="Kuo A."/>
            <person name="Liang C."/>
            <person name="Lipzen A."/>
            <person name="Lutzoni F."/>
            <person name="Magnuson J."/>
            <person name="Mondo S."/>
            <person name="Nolan M."/>
            <person name="Ohm R."/>
            <person name="Pangilinan J."/>
            <person name="Park H.-J."/>
            <person name="Ramirez L."/>
            <person name="Alfaro M."/>
            <person name="Sun H."/>
            <person name="Tritt A."/>
            <person name="Yoshinaga Y."/>
            <person name="Zwiers L.-H."/>
            <person name="Turgeon B."/>
            <person name="Goodwin S."/>
            <person name="Spatafora J."/>
            <person name="Crous P."/>
            <person name="Grigoriev I."/>
        </authorList>
    </citation>
    <scope>NUCLEOTIDE SEQUENCE</scope>
    <source>
        <strain evidence="2">CBS 119925</strain>
    </source>
</reference>